<dbReference type="OrthoDB" id="1303539at2759"/>
<evidence type="ECO:0000313" key="2">
    <source>
        <dbReference type="Proteomes" id="UP000187406"/>
    </source>
</evidence>
<proteinExistence type="predicted"/>
<dbReference type="InParanoid" id="A0A1Q3D3V1"/>
<dbReference type="Proteomes" id="UP000187406">
    <property type="component" value="Unassembled WGS sequence"/>
</dbReference>
<name>A0A1Q3D3V1_CEPFO</name>
<gene>
    <name evidence="1" type="ORF">CFOL_v3_30550</name>
</gene>
<organism evidence="1 2">
    <name type="scientific">Cephalotus follicularis</name>
    <name type="common">Albany pitcher plant</name>
    <dbReference type="NCBI Taxonomy" id="3775"/>
    <lineage>
        <taxon>Eukaryota</taxon>
        <taxon>Viridiplantae</taxon>
        <taxon>Streptophyta</taxon>
        <taxon>Embryophyta</taxon>
        <taxon>Tracheophyta</taxon>
        <taxon>Spermatophyta</taxon>
        <taxon>Magnoliopsida</taxon>
        <taxon>eudicotyledons</taxon>
        <taxon>Gunneridae</taxon>
        <taxon>Pentapetalae</taxon>
        <taxon>rosids</taxon>
        <taxon>fabids</taxon>
        <taxon>Oxalidales</taxon>
        <taxon>Cephalotaceae</taxon>
        <taxon>Cephalotus</taxon>
    </lineage>
</organism>
<sequence>MTDQPLRQVLQKPETLGRLIKWSMELGEFDVHFKLRPTLKSQIVLDFIVESTSPLEEEIIEGAITLHELWSLHVDGSLSQQGLGVSIILTSPDGWHLEYAL</sequence>
<dbReference type="PANTHER" id="PTHR48475">
    <property type="entry name" value="RIBONUCLEASE H"/>
    <property type="match status" value="1"/>
</dbReference>
<dbReference type="PANTHER" id="PTHR48475:SF2">
    <property type="entry name" value="RIBONUCLEASE H"/>
    <property type="match status" value="1"/>
</dbReference>
<evidence type="ECO:0000313" key="1">
    <source>
        <dbReference type="EMBL" id="GAV87124.1"/>
    </source>
</evidence>
<accession>A0A1Q3D3V1</accession>
<dbReference type="EMBL" id="BDDD01004184">
    <property type="protein sequence ID" value="GAV87124.1"/>
    <property type="molecule type" value="Genomic_DNA"/>
</dbReference>
<protein>
    <submittedName>
        <fullName evidence="1">Uncharacterized protein</fullName>
    </submittedName>
</protein>
<keyword evidence="2" id="KW-1185">Reference proteome</keyword>
<comment type="caution">
    <text evidence="1">The sequence shown here is derived from an EMBL/GenBank/DDBJ whole genome shotgun (WGS) entry which is preliminary data.</text>
</comment>
<reference evidence="2" key="1">
    <citation type="submission" date="2016-04" db="EMBL/GenBank/DDBJ databases">
        <title>Cephalotus genome sequencing.</title>
        <authorList>
            <person name="Fukushima K."/>
            <person name="Hasebe M."/>
            <person name="Fang X."/>
        </authorList>
    </citation>
    <scope>NUCLEOTIDE SEQUENCE [LARGE SCALE GENOMIC DNA]</scope>
    <source>
        <strain evidence="2">cv. St1</strain>
    </source>
</reference>
<dbReference type="AlphaFoldDB" id="A0A1Q3D3V1"/>